<dbReference type="Gene3D" id="3.30.450.40">
    <property type="match status" value="1"/>
</dbReference>
<dbReference type="OrthoDB" id="5416964at2"/>
<dbReference type="GO" id="GO:0003700">
    <property type="term" value="F:DNA-binding transcription factor activity"/>
    <property type="evidence" value="ECO:0007669"/>
    <property type="project" value="TreeGrafter"/>
</dbReference>
<reference evidence="6 7" key="1">
    <citation type="submission" date="2013-11" db="EMBL/GenBank/DDBJ databases">
        <title>Metagenomic analysis of a methanogenic consortium involved in long chain n-alkane degradation.</title>
        <authorList>
            <person name="Davidova I.A."/>
            <person name="Callaghan A.V."/>
            <person name="Wawrik B."/>
            <person name="Pruitt S."/>
            <person name="Marks C."/>
            <person name="Duncan K.E."/>
            <person name="Suflita J.M."/>
        </authorList>
    </citation>
    <scope>NUCLEOTIDE SEQUENCE [LARGE SCALE GENOMIC DNA]</scope>
    <source>
        <strain evidence="6 7">SPR</strain>
    </source>
</reference>
<dbReference type="InterPro" id="IPR014757">
    <property type="entry name" value="Tscrpt_reg_IclR_C"/>
</dbReference>
<dbReference type="SUPFAM" id="SSF55781">
    <property type="entry name" value="GAF domain-like"/>
    <property type="match status" value="1"/>
</dbReference>
<evidence type="ECO:0000256" key="1">
    <source>
        <dbReference type="ARBA" id="ARBA00023015"/>
    </source>
</evidence>
<comment type="caution">
    <text evidence="6">The sequence shown here is derived from an EMBL/GenBank/DDBJ whole genome shotgun (WGS) entry which is preliminary data.</text>
</comment>
<dbReference type="SMART" id="SM00346">
    <property type="entry name" value="HTH_ICLR"/>
    <property type="match status" value="1"/>
</dbReference>
<dbReference type="Proteomes" id="UP000032233">
    <property type="component" value="Unassembled WGS sequence"/>
</dbReference>
<dbReference type="PANTHER" id="PTHR30136">
    <property type="entry name" value="HELIX-TURN-HELIX TRANSCRIPTIONAL REGULATOR, ICLR FAMILY"/>
    <property type="match status" value="1"/>
</dbReference>
<protein>
    <recommendedName>
        <fullName evidence="8">IclR family transcriptional regulator</fullName>
    </recommendedName>
</protein>
<evidence type="ECO:0000313" key="7">
    <source>
        <dbReference type="Proteomes" id="UP000032233"/>
    </source>
</evidence>
<dbReference type="InParanoid" id="A0A0D2HVE7"/>
<dbReference type="PROSITE" id="PS51078">
    <property type="entry name" value="ICLR_ED"/>
    <property type="match status" value="1"/>
</dbReference>
<keyword evidence="3" id="KW-0804">Transcription</keyword>
<evidence type="ECO:0000259" key="5">
    <source>
        <dbReference type="PROSITE" id="PS51078"/>
    </source>
</evidence>
<dbReference type="InterPro" id="IPR005471">
    <property type="entry name" value="Tscrpt_reg_IclR_N"/>
</dbReference>
<keyword evidence="7" id="KW-1185">Reference proteome</keyword>
<dbReference type="InterPro" id="IPR036390">
    <property type="entry name" value="WH_DNA-bd_sf"/>
</dbReference>
<dbReference type="AlphaFoldDB" id="A0A0D2HVE7"/>
<dbReference type="Gene3D" id="1.10.10.10">
    <property type="entry name" value="Winged helix-like DNA-binding domain superfamily/Winged helix DNA-binding domain"/>
    <property type="match status" value="1"/>
</dbReference>
<dbReference type="EMBL" id="AZAC01000011">
    <property type="protein sequence ID" value="KIX14383.1"/>
    <property type="molecule type" value="Genomic_DNA"/>
</dbReference>
<feature type="domain" description="IclR-ED" evidence="5">
    <location>
        <begin position="71"/>
        <end position="254"/>
    </location>
</feature>
<dbReference type="SUPFAM" id="SSF46785">
    <property type="entry name" value="Winged helix' DNA-binding domain"/>
    <property type="match status" value="1"/>
</dbReference>
<evidence type="ECO:0000313" key="6">
    <source>
        <dbReference type="EMBL" id="KIX14383.1"/>
    </source>
</evidence>
<dbReference type="RefSeq" id="WP_044348087.1">
    <property type="nucleotide sequence ID" value="NZ_AZAC01000011.1"/>
</dbReference>
<proteinExistence type="predicted"/>
<keyword evidence="1" id="KW-0805">Transcription regulation</keyword>
<evidence type="ECO:0000259" key="4">
    <source>
        <dbReference type="PROSITE" id="PS51077"/>
    </source>
</evidence>
<keyword evidence="2" id="KW-0238">DNA-binding</keyword>
<dbReference type="PANTHER" id="PTHR30136:SF34">
    <property type="entry name" value="TRANSCRIPTIONAL REGULATOR"/>
    <property type="match status" value="1"/>
</dbReference>
<accession>A0A0D2HVE7</accession>
<dbReference type="GO" id="GO:0045892">
    <property type="term" value="P:negative regulation of DNA-templated transcription"/>
    <property type="evidence" value="ECO:0007669"/>
    <property type="project" value="TreeGrafter"/>
</dbReference>
<name>A0A0D2HVE7_9BACT</name>
<organism evidence="6 7">
    <name type="scientific">Dethiosulfatarculus sandiegensis</name>
    <dbReference type="NCBI Taxonomy" id="1429043"/>
    <lineage>
        <taxon>Bacteria</taxon>
        <taxon>Pseudomonadati</taxon>
        <taxon>Thermodesulfobacteriota</taxon>
        <taxon>Desulfarculia</taxon>
        <taxon>Desulfarculales</taxon>
        <taxon>Desulfarculaceae</taxon>
        <taxon>Dethiosulfatarculus</taxon>
    </lineage>
</organism>
<feature type="domain" description="HTH iclR-type" evidence="4">
    <location>
        <begin position="9"/>
        <end position="70"/>
    </location>
</feature>
<dbReference type="PROSITE" id="PS51077">
    <property type="entry name" value="HTH_ICLR"/>
    <property type="match status" value="1"/>
</dbReference>
<dbReference type="Pfam" id="PF01614">
    <property type="entry name" value="IclR_C"/>
    <property type="match status" value="1"/>
</dbReference>
<gene>
    <name evidence="6" type="ORF">X474_09315</name>
</gene>
<dbReference type="InterPro" id="IPR036388">
    <property type="entry name" value="WH-like_DNA-bd_sf"/>
</dbReference>
<evidence type="ECO:0008006" key="8">
    <source>
        <dbReference type="Google" id="ProtNLM"/>
    </source>
</evidence>
<evidence type="ECO:0000256" key="3">
    <source>
        <dbReference type="ARBA" id="ARBA00023163"/>
    </source>
</evidence>
<evidence type="ECO:0000256" key="2">
    <source>
        <dbReference type="ARBA" id="ARBA00023125"/>
    </source>
</evidence>
<dbReference type="GO" id="GO:0003677">
    <property type="term" value="F:DNA binding"/>
    <property type="evidence" value="ECO:0007669"/>
    <property type="project" value="UniProtKB-KW"/>
</dbReference>
<dbReference type="Pfam" id="PF09339">
    <property type="entry name" value="HTH_IclR"/>
    <property type="match status" value="1"/>
</dbReference>
<dbReference type="InterPro" id="IPR029016">
    <property type="entry name" value="GAF-like_dom_sf"/>
</dbReference>
<dbReference type="InterPro" id="IPR050707">
    <property type="entry name" value="HTH_MetabolicPath_Reg"/>
</dbReference>
<dbReference type="STRING" id="1429043.X474_09315"/>
<sequence>MNKPSQSFIQSLARGLTVLQAFSGEHPRLTLTTLSKNTGIKIAALQRYTATLMELGFLKRNKHREFFLGPKVLSLGFSFMNASQVRKQTEALIDEFSEKVNKTMNMAVLDQGYIFFIYRKEAQQFLNLDLKTGSRLPAHCTASGKLLLSSQEDSYLRDLIWTMDRPKLTESTITDPDELFSDLMETRDRGYSISNRELYLDLYSVAMPIIDQDKMVVASVNISISVREAHTPAAQAILDQFADLGRTLCGLLGYTGDYPRVFANPGSGEGF</sequence>